<evidence type="ECO:0000259" key="5">
    <source>
        <dbReference type="PROSITE" id="PS50275"/>
    </source>
</evidence>
<dbReference type="EMBL" id="CALNXK010000077">
    <property type="protein sequence ID" value="CAH3145844.1"/>
    <property type="molecule type" value="Genomic_DNA"/>
</dbReference>
<feature type="region of interest" description="Disordered" evidence="4">
    <location>
        <begin position="891"/>
        <end position="916"/>
    </location>
</feature>
<keyword evidence="2" id="KW-0378">Hydrolase</keyword>
<sequence>MADHYSICCTQRIVLYETKARFFLVGSNNAETRFRVLKIDRTEPYELVFFDDKVEYTQRQIKDLLSMISAGNMPNKNRAYETTNRGLHRSISAYGIVGFVRFLEGYYIILITERRKQAQIGGHSIYKIEDTKLIPIANELVKQKFQHPDEAKYVKIFQNVDLSSNFYFSYSYDLTHNLQHQMGPILNPKPDLAPTESWQAWKSCIHVNDKSVNKSDVTDIATSAVESHAQLKQESTLDQTACDNQVLSNDHNDGSYVASSDEGTVYVEDTAKKETGKVDSETAEVNADLSHNGDLNTVGVGGDGNADPFTDTVSTLSAGETAPSRDQIVHKRSGDLPLKDSSVSTLDGQASACSECQKIRRQKMPFLNKRKSCCKFVWNKYLLQGFEGAVHSDWILHIVNGFVGQSNICVYGRPIYVTLIARRSKEFAGTRFLKRGANDEGNVANEVETEQIVNDASVLSFKSGRFTSYVQLRGSVPSFWSQEVKQVMVPKPQIIVDRADPFCSAAGQHFNQLLRRFGAPVVILNLVKKKERKRHEQILSDELESAVTYLNQFLPSQHAIQYKAWDMARYNKSKDCNVMEKLTIIADEVFKATGFFHSGQELYCNQIRKDFRCNGMRGRGYADDSVGREQNGVLRTNCVDCLDRTNTAQFMVGKCALGFQLHALGVIDKPFVEFDSDAVRILEDLYEAHGDTLALQYGGSQLVHGIRTYRKVSPFTSHSRDIMQTVSRYYSNAFTDADKQQALNLFLGIFLPLLEKRNIWELPSDYYLHHNTTLDLKASKTKKSYTRWWDQAVVRSLPGPTPDDSTPGEGNGSKDEDGRKQHSDGVDDELVDLFSEFYQPYDLTVLENLYPHVMQKSCRDFMPPNSYNHSPFVVRAPAKATGRRPVPVRRAVGAAPEPLSVDDSCDSGSSSDDDSSAILFTQRSSSSSTCCVSFQELLPSMKDVYGVELEDPKRENMKDYERFVQFGKTALPDKERPGVKHIHYNWAVHKPFTLDCNRKVRPPSVDRPSEALYTAYIHAGKNGRFWPSSVSVDVYRKYVSKNYQ</sequence>
<dbReference type="InterPro" id="IPR043573">
    <property type="entry name" value="Fig4-like"/>
</dbReference>
<organism evidence="6 7">
    <name type="scientific">Porites lobata</name>
    <dbReference type="NCBI Taxonomy" id="104759"/>
    <lineage>
        <taxon>Eukaryota</taxon>
        <taxon>Metazoa</taxon>
        <taxon>Cnidaria</taxon>
        <taxon>Anthozoa</taxon>
        <taxon>Hexacorallia</taxon>
        <taxon>Scleractinia</taxon>
        <taxon>Fungiina</taxon>
        <taxon>Poritidae</taxon>
        <taxon>Porites</taxon>
    </lineage>
</organism>
<feature type="compositionally biased region" description="Basic and acidic residues" evidence="4">
    <location>
        <begin position="812"/>
        <end position="824"/>
    </location>
</feature>
<evidence type="ECO:0000256" key="4">
    <source>
        <dbReference type="SAM" id="MobiDB-lite"/>
    </source>
</evidence>
<reference evidence="6 7" key="1">
    <citation type="submission" date="2022-05" db="EMBL/GenBank/DDBJ databases">
        <authorList>
            <consortium name="Genoscope - CEA"/>
            <person name="William W."/>
        </authorList>
    </citation>
    <scope>NUCLEOTIDE SEQUENCE [LARGE SCALE GENOMIC DNA]</scope>
</reference>
<comment type="subcellular location">
    <subcellularLocation>
        <location evidence="1">Endomembrane system</location>
    </subcellularLocation>
</comment>
<dbReference type="InterPro" id="IPR002013">
    <property type="entry name" value="SAC_dom"/>
</dbReference>
<dbReference type="Pfam" id="PF02383">
    <property type="entry name" value="Syja_N"/>
    <property type="match status" value="2"/>
</dbReference>
<evidence type="ECO:0000256" key="3">
    <source>
        <dbReference type="ARBA" id="ARBA00023136"/>
    </source>
</evidence>
<protein>
    <recommendedName>
        <fullName evidence="5">SAC domain-containing protein</fullName>
    </recommendedName>
</protein>
<name>A0ABN8PL84_9CNID</name>
<dbReference type="PROSITE" id="PS50275">
    <property type="entry name" value="SAC"/>
    <property type="match status" value="1"/>
</dbReference>
<feature type="region of interest" description="Disordered" evidence="4">
    <location>
        <begin position="796"/>
        <end position="824"/>
    </location>
</feature>
<evidence type="ECO:0000313" key="6">
    <source>
        <dbReference type="EMBL" id="CAH3145844.1"/>
    </source>
</evidence>
<evidence type="ECO:0000313" key="7">
    <source>
        <dbReference type="Proteomes" id="UP001159405"/>
    </source>
</evidence>
<dbReference type="PANTHER" id="PTHR45738">
    <property type="entry name" value="POLYPHOSPHOINOSITIDE PHOSPHATASE"/>
    <property type="match status" value="1"/>
</dbReference>
<accession>A0ABN8PL84</accession>
<proteinExistence type="predicted"/>
<gene>
    <name evidence="6" type="ORF">PLOB_00044753</name>
</gene>
<dbReference type="Proteomes" id="UP001159405">
    <property type="component" value="Unassembled WGS sequence"/>
</dbReference>
<evidence type="ECO:0000256" key="1">
    <source>
        <dbReference type="ARBA" id="ARBA00004308"/>
    </source>
</evidence>
<keyword evidence="7" id="KW-1185">Reference proteome</keyword>
<evidence type="ECO:0000256" key="2">
    <source>
        <dbReference type="ARBA" id="ARBA00022801"/>
    </source>
</evidence>
<feature type="domain" description="SAC" evidence="5">
    <location>
        <begin position="157"/>
        <end position="699"/>
    </location>
</feature>
<dbReference type="PANTHER" id="PTHR45738:SF5">
    <property type="entry name" value="POLYPHOSPHOINOSITIDE PHOSPHATASE"/>
    <property type="match status" value="1"/>
</dbReference>
<keyword evidence="3" id="KW-0472">Membrane</keyword>
<comment type="caution">
    <text evidence="6">The sequence shown here is derived from an EMBL/GenBank/DDBJ whole genome shotgun (WGS) entry which is preliminary data.</text>
</comment>